<evidence type="ECO:0000259" key="9">
    <source>
        <dbReference type="SMART" id="SM01046"/>
    </source>
</evidence>
<feature type="region of interest" description="Disordered" evidence="8">
    <location>
        <begin position="483"/>
        <end position="543"/>
    </location>
</feature>
<keyword evidence="11" id="KW-1185">Reference proteome</keyword>
<evidence type="ECO:0000256" key="4">
    <source>
        <dbReference type="ARBA" id="ARBA00023015"/>
    </source>
</evidence>
<dbReference type="GO" id="GO:0030514">
    <property type="term" value="P:negative regulation of BMP signaling pathway"/>
    <property type="evidence" value="ECO:0007669"/>
    <property type="project" value="TreeGrafter"/>
</dbReference>
<feature type="compositionally biased region" description="Acidic residues" evidence="8">
    <location>
        <begin position="502"/>
        <end position="512"/>
    </location>
</feature>
<name>A0A5J5DRN0_9PERO</name>
<dbReference type="SMART" id="SM01046">
    <property type="entry name" value="c-SKI_SMAD_bind"/>
    <property type="match status" value="1"/>
</dbReference>
<organism evidence="10 11">
    <name type="scientific">Etheostoma spectabile</name>
    <name type="common">orangethroat darter</name>
    <dbReference type="NCBI Taxonomy" id="54343"/>
    <lineage>
        <taxon>Eukaryota</taxon>
        <taxon>Metazoa</taxon>
        <taxon>Chordata</taxon>
        <taxon>Craniata</taxon>
        <taxon>Vertebrata</taxon>
        <taxon>Euteleostomi</taxon>
        <taxon>Actinopterygii</taxon>
        <taxon>Neopterygii</taxon>
        <taxon>Teleostei</taxon>
        <taxon>Neoteleostei</taxon>
        <taxon>Acanthomorphata</taxon>
        <taxon>Eupercaria</taxon>
        <taxon>Perciformes</taxon>
        <taxon>Percoidei</taxon>
        <taxon>Percidae</taxon>
        <taxon>Etheostomatinae</taxon>
        <taxon>Etheostoma</taxon>
    </lineage>
</organism>
<dbReference type="FunFam" id="3.10.390.10:FF:000001">
    <property type="entry name" value="SKI family transcriptional corepressor 1"/>
    <property type="match status" value="1"/>
</dbReference>
<feature type="region of interest" description="Disordered" evidence="8">
    <location>
        <begin position="237"/>
        <end position="291"/>
    </location>
</feature>
<dbReference type="Proteomes" id="UP000327493">
    <property type="component" value="Chromosome 1"/>
</dbReference>
<feature type="compositionally biased region" description="Low complexity" evidence="8">
    <location>
        <begin position="242"/>
        <end position="267"/>
    </location>
</feature>
<evidence type="ECO:0000256" key="6">
    <source>
        <dbReference type="ARBA" id="ARBA00023242"/>
    </source>
</evidence>
<feature type="compositionally biased region" description="Low complexity" evidence="8">
    <location>
        <begin position="281"/>
        <end position="290"/>
    </location>
</feature>
<gene>
    <name evidence="10" type="ORF">FQN60_011222</name>
</gene>
<dbReference type="GO" id="GO:0005634">
    <property type="term" value="C:nucleus"/>
    <property type="evidence" value="ECO:0007669"/>
    <property type="project" value="UniProtKB-SubCell"/>
</dbReference>
<proteinExistence type="inferred from homology"/>
<evidence type="ECO:0000313" key="10">
    <source>
        <dbReference type="EMBL" id="KAA8595931.1"/>
    </source>
</evidence>
<evidence type="ECO:0000256" key="8">
    <source>
        <dbReference type="SAM" id="MobiDB-lite"/>
    </source>
</evidence>
<evidence type="ECO:0000313" key="11">
    <source>
        <dbReference type="Proteomes" id="UP000327493"/>
    </source>
</evidence>
<keyword evidence="6" id="KW-0539">Nucleus</keyword>
<dbReference type="GO" id="GO:0000122">
    <property type="term" value="P:negative regulation of transcription by RNA polymerase II"/>
    <property type="evidence" value="ECO:0007669"/>
    <property type="project" value="TreeGrafter"/>
</dbReference>
<dbReference type="GO" id="GO:0005737">
    <property type="term" value="C:cytoplasm"/>
    <property type="evidence" value="ECO:0007669"/>
    <property type="project" value="TreeGrafter"/>
</dbReference>
<dbReference type="Gene3D" id="3.10.390.10">
    <property type="entry name" value="SAND domain-like"/>
    <property type="match status" value="1"/>
</dbReference>
<dbReference type="EMBL" id="VOFY01000001">
    <property type="protein sequence ID" value="KAA8595931.1"/>
    <property type="molecule type" value="Genomic_DNA"/>
</dbReference>
<dbReference type="Gene3D" id="3.10.260.20">
    <property type="entry name" value="Ski"/>
    <property type="match status" value="1"/>
</dbReference>
<evidence type="ECO:0000256" key="2">
    <source>
        <dbReference type="ARBA" id="ARBA00009513"/>
    </source>
</evidence>
<feature type="compositionally biased region" description="Pro residues" evidence="8">
    <location>
        <begin position="372"/>
        <end position="384"/>
    </location>
</feature>
<comment type="subcellular location">
    <subcellularLocation>
        <location evidence="1">Nucleus</location>
    </subcellularLocation>
</comment>
<feature type="compositionally biased region" description="Polar residues" evidence="8">
    <location>
        <begin position="17"/>
        <end position="34"/>
    </location>
</feature>
<dbReference type="Pfam" id="PF08782">
    <property type="entry name" value="c-SKI_SMAD_bind"/>
    <property type="match status" value="1"/>
</dbReference>
<dbReference type="PANTHER" id="PTHR10005:SF8">
    <property type="entry name" value="SKI FAMILY TRANSCRIPTIONAL COREPRESSOR 1"/>
    <property type="match status" value="1"/>
</dbReference>
<dbReference type="CDD" id="cd21080">
    <property type="entry name" value="DHD_Skor"/>
    <property type="match status" value="1"/>
</dbReference>
<feature type="compositionally biased region" description="Basic and acidic residues" evidence="8">
    <location>
        <begin position="408"/>
        <end position="421"/>
    </location>
</feature>
<comment type="similarity">
    <text evidence="2">Belongs to the SKI family.</text>
</comment>
<protein>
    <recommendedName>
        <fullName evidence="9">c-SKI SMAD4-binding domain-containing protein</fullName>
    </recommendedName>
</protein>
<feature type="coiled-coil region" evidence="7">
    <location>
        <begin position="612"/>
        <end position="646"/>
    </location>
</feature>
<feature type="domain" description="c-SKI SMAD4-binding" evidence="9">
    <location>
        <begin position="142"/>
        <end position="234"/>
    </location>
</feature>
<sequence>MESMPGQLRDAGRDASSPPSSKQDAPSFSGPSSLKPNQVSETALYGVPIVCLVIDGKERLCLAQISNTLLKNYSYNEIHNRRVALGITCVQCTPVQLELLRRAGAMPISSRRCGMITKREAERLCKSFLGAHSPPKLPENFAFDVTHDCAWGSRGSFIPARYNSSRAKCIKCSFCNMYFSPNKFIFHSHRTTESKYLQPDAANFNSWRRHLKLTDKKQSDDIHHAWEDVKAMFNGGSRKRTLPMSGSGMSSSLKSQASSSQAQTSSPEIPHKTLRCNDNQGNNNLSLSSGARTYPVIPVPSKSFGMLQKIPPPLFSHHPYGFPSYGLCQKKSDGLPDANKTNISGVFWPGPKDALYPAFPMFWPTAGGLPMPPYPGSPPKPLPELPGVRQGELDVSDQSDRGANTTKDTNHHPHHQQDGGERCSSSQSSSTRNDEDKSGDETPQRKINYISAFRPVVKDAETIAKLYGNRDSYGVRPGYLSPDFISESSSYRSVSPDRDSVADEDDDPDVDVESNRGQDEEEAIQISPGEEHHDSPGPDRVYAHEKDGHVLLNEPSSFVSKHSSRANGVHHVTEIPNQLNVTSYQEQKDRQADGALRIDISVHERDLENMAKEELQKQLVEQVELRKKLEREFQHLKDNFQDQMKRELSYREEMVQQLQIVRDTLCNELDQERKARYAIQQKLKEAHDALHHFSCKMLTPRQCTGACTFKPPLLPP</sequence>
<dbReference type="InterPro" id="IPR014890">
    <property type="entry name" value="c-SKI_SMAD4-bd_dom"/>
</dbReference>
<evidence type="ECO:0000256" key="7">
    <source>
        <dbReference type="SAM" id="Coils"/>
    </source>
</evidence>
<keyword evidence="7" id="KW-0175">Coiled coil</keyword>
<evidence type="ECO:0000256" key="1">
    <source>
        <dbReference type="ARBA" id="ARBA00004123"/>
    </source>
</evidence>
<keyword evidence="3" id="KW-0678">Repressor</keyword>
<feature type="region of interest" description="Disordered" evidence="8">
    <location>
        <begin position="1"/>
        <end position="34"/>
    </location>
</feature>
<dbReference type="SUPFAM" id="SSF63763">
    <property type="entry name" value="SAND domain-like"/>
    <property type="match status" value="1"/>
</dbReference>
<dbReference type="FunFam" id="3.10.260.20:FF:000003">
    <property type="entry name" value="SKI family transcriptional corepressor 1 homolog-B-like"/>
    <property type="match status" value="1"/>
</dbReference>
<feature type="region of interest" description="Disordered" evidence="8">
    <location>
        <begin position="372"/>
        <end position="447"/>
    </location>
</feature>
<keyword evidence="4" id="KW-0805">Transcription regulation</keyword>
<dbReference type="GO" id="GO:0000981">
    <property type="term" value="F:DNA-binding transcription factor activity, RNA polymerase II-specific"/>
    <property type="evidence" value="ECO:0007669"/>
    <property type="project" value="TreeGrafter"/>
</dbReference>
<dbReference type="GO" id="GO:0000978">
    <property type="term" value="F:RNA polymerase II cis-regulatory region sequence-specific DNA binding"/>
    <property type="evidence" value="ECO:0007669"/>
    <property type="project" value="TreeGrafter"/>
</dbReference>
<keyword evidence="5" id="KW-0804">Transcription</keyword>
<accession>A0A5J5DRN0</accession>
<dbReference type="InterPro" id="IPR010919">
    <property type="entry name" value="SAND-like_dom_sf"/>
</dbReference>
<dbReference type="InterPro" id="IPR023216">
    <property type="entry name" value="Tscrpt_reg_SKI_SnoN"/>
</dbReference>
<comment type="caution">
    <text evidence="10">The sequence shown here is derived from an EMBL/GenBank/DDBJ whole genome shotgun (WGS) entry which is preliminary data.</text>
</comment>
<dbReference type="PANTHER" id="PTHR10005">
    <property type="entry name" value="SKI ONCOGENE-RELATED"/>
    <property type="match status" value="1"/>
</dbReference>
<dbReference type="GO" id="GO:0005667">
    <property type="term" value="C:transcription regulator complex"/>
    <property type="evidence" value="ECO:0007669"/>
    <property type="project" value="TreeGrafter"/>
</dbReference>
<dbReference type="InterPro" id="IPR003380">
    <property type="entry name" value="SKI/SNO/DAC"/>
</dbReference>
<feature type="compositionally biased region" description="Basic and acidic residues" evidence="8">
    <location>
        <begin position="529"/>
        <end position="543"/>
    </location>
</feature>
<dbReference type="GO" id="GO:0046332">
    <property type="term" value="F:SMAD binding"/>
    <property type="evidence" value="ECO:0007669"/>
    <property type="project" value="InterPro"/>
</dbReference>
<evidence type="ECO:0000256" key="3">
    <source>
        <dbReference type="ARBA" id="ARBA00022491"/>
    </source>
</evidence>
<dbReference type="SUPFAM" id="SSF46955">
    <property type="entry name" value="Putative DNA-binding domain"/>
    <property type="match status" value="1"/>
</dbReference>
<dbReference type="InterPro" id="IPR037000">
    <property type="entry name" value="Ski_DNA-bd_sf"/>
</dbReference>
<dbReference type="Pfam" id="PF02437">
    <property type="entry name" value="Ski_Sno_DHD"/>
    <property type="match status" value="1"/>
</dbReference>
<evidence type="ECO:0000256" key="5">
    <source>
        <dbReference type="ARBA" id="ARBA00023163"/>
    </source>
</evidence>
<dbReference type="InterPro" id="IPR009061">
    <property type="entry name" value="DNA-bd_dom_put_sf"/>
</dbReference>
<dbReference type="AlphaFoldDB" id="A0A5J5DRN0"/>
<reference evidence="10 11" key="1">
    <citation type="submission" date="2019-08" db="EMBL/GenBank/DDBJ databases">
        <title>A chromosome-level genome assembly, high-density linkage maps, and genome scans reveal the genomic architecture of hybrid incompatibilities underlying speciation via character displacement in darters (Percidae: Etheostominae).</title>
        <authorList>
            <person name="Moran R.L."/>
            <person name="Catchen J.M."/>
            <person name="Fuller R.C."/>
        </authorList>
    </citation>
    <scope>NUCLEOTIDE SEQUENCE [LARGE SCALE GENOMIC DNA]</scope>
    <source>
        <strain evidence="10">EspeVRDwgs_2016</strain>
        <tissue evidence="10">Muscle</tissue>
    </source>
</reference>
<feature type="compositionally biased region" description="Basic and acidic residues" evidence="8">
    <location>
        <begin position="432"/>
        <end position="444"/>
    </location>
</feature>